<gene>
    <name evidence="2" type="ORF">PAC_14913</name>
</gene>
<evidence type="ECO:0000256" key="1">
    <source>
        <dbReference type="SAM" id="MobiDB-lite"/>
    </source>
</evidence>
<dbReference type="EMBL" id="FJOG01000029">
    <property type="protein sequence ID" value="CZR65013.1"/>
    <property type="molecule type" value="Genomic_DNA"/>
</dbReference>
<name>A0A1L7XJ16_9HELO</name>
<feature type="region of interest" description="Disordered" evidence="1">
    <location>
        <begin position="184"/>
        <end position="234"/>
    </location>
</feature>
<sequence length="234" mass="25253">MRLDEKFYYLQDDADNPAYRYLVYHPFAPRGRDLPQRSFAVNGYLETAKSLTAAAAKSDNEYIGPAGLASGVLVRLIASLTSDPLRQFPALDDAQKLHDVSKVTAQKEADWNKKDRDLYRQIEKAGKEMEVLVAGEQIQTALSKAASGKLVGNAGQQQSADESIVEACKVRYHHLPFTNALQKVSGGSGAAKHSLQDGSKATVQNLNGANNTQKEPSGGAVEKEAKSLAESSSS</sequence>
<organism evidence="2 3">
    <name type="scientific">Phialocephala subalpina</name>
    <dbReference type="NCBI Taxonomy" id="576137"/>
    <lineage>
        <taxon>Eukaryota</taxon>
        <taxon>Fungi</taxon>
        <taxon>Dikarya</taxon>
        <taxon>Ascomycota</taxon>
        <taxon>Pezizomycotina</taxon>
        <taxon>Leotiomycetes</taxon>
        <taxon>Helotiales</taxon>
        <taxon>Mollisiaceae</taxon>
        <taxon>Phialocephala</taxon>
        <taxon>Phialocephala fortinii species complex</taxon>
    </lineage>
</organism>
<dbReference type="Proteomes" id="UP000184330">
    <property type="component" value="Unassembled WGS sequence"/>
</dbReference>
<reference evidence="2 3" key="1">
    <citation type="submission" date="2016-03" db="EMBL/GenBank/DDBJ databases">
        <authorList>
            <person name="Ploux O."/>
        </authorList>
    </citation>
    <scope>NUCLEOTIDE SEQUENCE [LARGE SCALE GENOMIC DNA]</scope>
    <source>
        <strain evidence="2 3">UAMH 11012</strain>
    </source>
</reference>
<accession>A0A1L7XJ16</accession>
<evidence type="ECO:0000313" key="2">
    <source>
        <dbReference type="EMBL" id="CZR65013.1"/>
    </source>
</evidence>
<protein>
    <submittedName>
        <fullName evidence="2">Uncharacterized protein</fullName>
    </submittedName>
</protein>
<feature type="compositionally biased region" description="Polar residues" evidence="1">
    <location>
        <begin position="196"/>
        <end position="215"/>
    </location>
</feature>
<keyword evidence="3" id="KW-1185">Reference proteome</keyword>
<proteinExistence type="predicted"/>
<evidence type="ECO:0000313" key="3">
    <source>
        <dbReference type="Proteomes" id="UP000184330"/>
    </source>
</evidence>
<dbReference type="AlphaFoldDB" id="A0A1L7XJ16"/>